<keyword evidence="2" id="KW-0677">Repeat</keyword>
<comment type="similarity">
    <text evidence="1">Belongs to the beta/gamma-crystallin family.</text>
</comment>
<feature type="domain" description="Beta/gamma crystallin 'Greek key'" evidence="3">
    <location>
        <begin position="389"/>
        <end position="433"/>
    </location>
</feature>
<evidence type="ECO:0000259" key="3">
    <source>
        <dbReference type="PROSITE" id="PS50915"/>
    </source>
</evidence>
<dbReference type="PROSITE" id="PS50915">
    <property type="entry name" value="CRYSTALLIN_BETA_GAMMA"/>
    <property type="match status" value="1"/>
</dbReference>
<dbReference type="Pfam" id="PF04450">
    <property type="entry name" value="BSP"/>
    <property type="match status" value="1"/>
</dbReference>
<dbReference type="PANTHER" id="PTHR33321:SF12">
    <property type="entry name" value="PLANT BASIC SECRETORY PROTEIN (BSP) FAMILY PROTEIN"/>
    <property type="match status" value="1"/>
</dbReference>
<dbReference type="InterPro" id="IPR011024">
    <property type="entry name" value="G_crystallin-like"/>
</dbReference>
<dbReference type="SMART" id="SM00247">
    <property type="entry name" value="XTALbg"/>
    <property type="match status" value="1"/>
</dbReference>
<name>A0A4P2PV58_SORCE</name>
<protein>
    <recommendedName>
        <fullName evidence="3">Beta/gamma crystallin 'Greek key' domain-containing protein</fullName>
    </recommendedName>
</protein>
<gene>
    <name evidence="4" type="ORF">SOCEGT47_009900</name>
</gene>
<evidence type="ECO:0000256" key="2">
    <source>
        <dbReference type="ARBA" id="ARBA00022737"/>
    </source>
</evidence>
<dbReference type="SUPFAM" id="SSF49695">
    <property type="entry name" value="gamma-Crystallin-like"/>
    <property type="match status" value="1"/>
</dbReference>
<evidence type="ECO:0000256" key="1">
    <source>
        <dbReference type="ARBA" id="ARBA00009646"/>
    </source>
</evidence>
<dbReference type="InterPro" id="IPR007541">
    <property type="entry name" value="Uncharacterised_BSP"/>
</dbReference>
<accession>A0A4P2PV58</accession>
<dbReference type="EMBL" id="CP012670">
    <property type="protein sequence ID" value="AUX20518.1"/>
    <property type="molecule type" value="Genomic_DNA"/>
</dbReference>
<dbReference type="Proteomes" id="UP000295781">
    <property type="component" value="Chromosome"/>
</dbReference>
<evidence type="ECO:0000313" key="5">
    <source>
        <dbReference type="Proteomes" id="UP000295781"/>
    </source>
</evidence>
<evidence type="ECO:0000313" key="4">
    <source>
        <dbReference type="EMBL" id="AUX20518.1"/>
    </source>
</evidence>
<dbReference type="PANTHER" id="PTHR33321">
    <property type="match status" value="1"/>
</dbReference>
<proteinExistence type="inferred from homology"/>
<sequence length="472" mass="50097">MLASWALGACAVAGAPLDEDRTGTAALALTQQERVFGFEDVADWTASSGIRESSALHTEGAAALGLRSFTYAELTSPALSTLSGVTDELALDIRLPASPAWGQVQVLVSSPTLGLSRAWLGQASLQGLPANTWSTLAFAVPASIQSALQQSTSDLQITLTLNAPSSGAATVLDHLRFEGGAPAPACGDGSPYTLDVTTVPGFDDEILEDMICTFHSVYPQLVQRFNPAAPTTVGLIITEDPGVAWASNGNTYYNKQHMLDNPLDTDAVVHEIMHIVQSYAGPVPGWIVEGIADYVRDEYGLQNAAAGWSIPSGWTYGAHYLFGYGDAAAFFTWIDATYRVGQTPVADELDDILRAGTYSSQTWVDLTGYDVETLWQQYSNNQAPLPATSGITVYESPGFGGRAVVLDRGQYDVSDMGARAIGNDWISSIQVPPGYTVTVYYDAPFSGTSVQYTADAATLGAMDDQISSIVVE</sequence>
<dbReference type="AlphaFoldDB" id="A0A4P2PV58"/>
<reference evidence="4 5" key="1">
    <citation type="submission" date="2015-09" db="EMBL/GenBank/DDBJ databases">
        <title>Sorangium comparison.</title>
        <authorList>
            <person name="Zaburannyi N."/>
            <person name="Bunk B."/>
            <person name="Overmann J."/>
            <person name="Mueller R."/>
        </authorList>
    </citation>
    <scope>NUCLEOTIDE SEQUENCE [LARGE SCALE GENOMIC DNA]</scope>
    <source>
        <strain evidence="4 5">So ceGT47</strain>
    </source>
</reference>
<dbReference type="Gene3D" id="2.60.20.10">
    <property type="entry name" value="Crystallins"/>
    <property type="match status" value="1"/>
</dbReference>
<dbReference type="InterPro" id="IPR001064">
    <property type="entry name" value="Beta/gamma_crystallin"/>
</dbReference>
<organism evidence="4 5">
    <name type="scientific">Sorangium cellulosum</name>
    <name type="common">Polyangium cellulosum</name>
    <dbReference type="NCBI Taxonomy" id="56"/>
    <lineage>
        <taxon>Bacteria</taxon>
        <taxon>Pseudomonadati</taxon>
        <taxon>Myxococcota</taxon>
        <taxon>Polyangia</taxon>
        <taxon>Polyangiales</taxon>
        <taxon>Polyangiaceae</taxon>
        <taxon>Sorangium</taxon>
    </lineage>
</organism>